<dbReference type="RefSeq" id="XP_024338286.1">
    <property type="nucleotide sequence ID" value="XM_024485750.1"/>
</dbReference>
<evidence type="ECO:0000313" key="1">
    <source>
        <dbReference type="EMBL" id="OSX61492.1"/>
    </source>
</evidence>
<proteinExistence type="predicted"/>
<dbReference type="EMBL" id="KZ110598">
    <property type="protein sequence ID" value="OSX61492.1"/>
    <property type="molecule type" value="Genomic_DNA"/>
</dbReference>
<keyword evidence="2" id="KW-1185">Reference proteome</keyword>
<name>A0A1X6MZ27_9APHY</name>
<gene>
    <name evidence="1" type="ORF">POSPLADRAFT_1145018</name>
</gene>
<organism evidence="1 2">
    <name type="scientific">Postia placenta MAD-698-R-SB12</name>
    <dbReference type="NCBI Taxonomy" id="670580"/>
    <lineage>
        <taxon>Eukaryota</taxon>
        <taxon>Fungi</taxon>
        <taxon>Dikarya</taxon>
        <taxon>Basidiomycota</taxon>
        <taxon>Agaricomycotina</taxon>
        <taxon>Agaricomycetes</taxon>
        <taxon>Polyporales</taxon>
        <taxon>Adustoporiaceae</taxon>
        <taxon>Rhodonia</taxon>
    </lineage>
</organism>
<dbReference type="Proteomes" id="UP000194127">
    <property type="component" value="Unassembled WGS sequence"/>
</dbReference>
<reference evidence="1 2" key="1">
    <citation type="submission" date="2017-04" db="EMBL/GenBank/DDBJ databases">
        <title>Genome Sequence of the Model Brown-Rot Fungus Postia placenta SB12.</title>
        <authorList>
            <consortium name="DOE Joint Genome Institute"/>
            <person name="Gaskell J."/>
            <person name="Kersten P."/>
            <person name="Larrondo L.F."/>
            <person name="Canessa P."/>
            <person name="Martinez D."/>
            <person name="Hibbett D."/>
            <person name="Schmoll M."/>
            <person name="Kubicek C.P."/>
            <person name="Martinez A.T."/>
            <person name="Yadav J."/>
            <person name="Master E."/>
            <person name="Magnuson J.K."/>
            <person name="James T."/>
            <person name="Yaver D."/>
            <person name="Berka R."/>
            <person name="Labutti K."/>
            <person name="Lipzen A."/>
            <person name="Aerts A."/>
            <person name="Barry K."/>
            <person name="Henrissat B."/>
            <person name="Blanchette R."/>
            <person name="Grigoriev I."/>
            <person name="Cullen D."/>
        </authorList>
    </citation>
    <scope>NUCLEOTIDE SEQUENCE [LARGE SCALE GENOMIC DNA]</scope>
    <source>
        <strain evidence="1 2">MAD-698-R-SB12</strain>
    </source>
</reference>
<protein>
    <submittedName>
        <fullName evidence="1">Uncharacterized protein</fullName>
    </submittedName>
</protein>
<dbReference type="AlphaFoldDB" id="A0A1X6MZ27"/>
<dbReference type="OrthoDB" id="10279000at2759"/>
<evidence type="ECO:0000313" key="2">
    <source>
        <dbReference type="Proteomes" id="UP000194127"/>
    </source>
</evidence>
<sequence length="226" mass="25072">MCGSSINEDKNVQLVEYTLIENYIEVMAMSLFVYDSIISFDLEWRTVWSPHSFSGVLSVLNVSCFRSLNYIGFQLLHPIFTGRMHCLRDIFGSGSILALKQSYIVLQKFGLLSLHSRLPNTTMLLATRTCVLMSNLLVVVSTWQATRANRAATMRNSKGSLTTTLIRDGIVHFALVVGINIADITSALLTGHWILSGKFLLEVTHEGTAVGKLYDTSECQTTTNVA</sequence>
<accession>A0A1X6MZ27</accession>
<dbReference type="GeneID" id="36330699"/>